<dbReference type="Proteomes" id="UP000516320">
    <property type="component" value="Chromosome"/>
</dbReference>
<organism evidence="1 2">
    <name type="scientific">Corynebacterium poyangense</name>
    <dbReference type="NCBI Taxonomy" id="2684405"/>
    <lineage>
        <taxon>Bacteria</taxon>
        <taxon>Bacillati</taxon>
        <taxon>Actinomycetota</taxon>
        <taxon>Actinomycetes</taxon>
        <taxon>Mycobacteriales</taxon>
        <taxon>Corynebacteriaceae</taxon>
        <taxon>Corynebacterium</taxon>
    </lineage>
</organism>
<dbReference type="EMBL" id="CP046884">
    <property type="protein sequence ID" value="QNQ90614.1"/>
    <property type="molecule type" value="Genomic_DNA"/>
</dbReference>
<gene>
    <name evidence="1" type="ORF">GP475_08145</name>
</gene>
<proteinExistence type="predicted"/>
<keyword evidence="2" id="KW-1185">Reference proteome</keyword>
<dbReference type="AlphaFoldDB" id="A0A7H0SPY9"/>
<evidence type="ECO:0000313" key="1">
    <source>
        <dbReference type="EMBL" id="QNQ90614.1"/>
    </source>
</evidence>
<dbReference type="KEGG" id="cpoy:GP475_08145"/>
<reference evidence="1 2" key="1">
    <citation type="submission" date="2019-12" db="EMBL/GenBank/DDBJ databases">
        <title>Corynebacterium sp. nov., isolated from feces of the Anser Albifrons in China.</title>
        <authorList>
            <person name="Liu Q."/>
        </authorList>
    </citation>
    <scope>NUCLEOTIDE SEQUENCE [LARGE SCALE GENOMIC DNA]</scope>
    <source>
        <strain evidence="1 2">4H37-19</strain>
    </source>
</reference>
<accession>A0A7H0SPY9</accession>
<sequence>MCNDDTQWFYDPSTGEVSQGKEKGWDNRMGPYSSEAEARQALSIAAERNKAADADSDDNWGQPPSWEN</sequence>
<name>A0A7H0SPY9_9CORY</name>
<protein>
    <submittedName>
        <fullName evidence="1">Uncharacterized protein</fullName>
    </submittedName>
</protein>
<evidence type="ECO:0000313" key="2">
    <source>
        <dbReference type="Proteomes" id="UP000516320"/>
    </source>
</evidence>
<dbReference type="RefSeq" id="WP_187973926.1">
    <property type="nucleotide sequence ID" value="NZ_CP046884.1"/>
</dbReference>